<sequence>MGEQGFPFLRSESAPYMHPFWYFSLIFLLLFSCNSANRDQPEGDNGNRAVSICLEKLDSVKIDYLGSPTVHDLDPITRTVLFLEHKETSQEITVADFDGTVLASYSKWGDFPDTYGNLKASLKIIGNEGFMAYGSRGFLFYDFEGVLQSLEKHVDSQYQGVTRIGLGIGMEGLEDGYLYRNTVGGDKLPNGAEDYAALRPLVFLNPQTGETKPLLHFPESSIFLRGRYFFRNAWDPAFTIADHLIYVAFGLEPVIYSYEATPPYSFVSSIPLDLPDYNPAEGEKEYTPNVRFFGQARTSGKILNIKMVNDFFIIAYFPGFNAADREASFSNKSPEGASNFWNGMREKYPHRMAIFDASGNRLSDFESKRLIGSSMVLRNGELWMQEKPDEEVERDYFRLFRVGLKVNELKNNED</sequence>
<gene>
    <name evidence="1" type="ORF">SAMN04488057_1146</name>
</gene>
<accession>A0A1M7Q4U6</accession>
<evidence type="ECO:0008006" key="3">
    <source>
        <dbReference type="Google" id="ProtNLM"/>
    </source>
</evidence>
<name>A0A1M7Q4U6_9BACT</name>
<reference evidence="1 2" key="1">
    <citation type="submission" date="2016-11" db="EMBL/GenBank/DDBJ databases">
        <authorList>
            <person name="Jaros S."/>
            <person name="Januszkiewicz K."/>
            <person name="Wedrychowicz H."/>
        </authorList>
    </citation>
    <scope>NUCLEOTIDE SEQUENCE [LARGE SCALE GENOMIC DNA]</scope>
    <source>
        <strain evidence="1 2">CGMCC 1.6102</strain>
    </source>
</reference>
<dbReference type="Proteomes" id="UP000184513">
    <property type="component" value="Unassembled WGS sequence"/>
</dbReference>
<protein>
    <recommendedName>
        <fullName evidence="3">TolB-like 6-blade propeller-like</fullName>
    </recommendedName>
</protein>
<evidence type="ECO:0000313" key="2">
    <source>
        <dbReference type="Proteomes" id="UP000184513"/>
    </source>
</evidence>
<dbReference type="EMBL" id="FRCY01000014">
    <property type="protein sequence ID" value="SHN25286.1"/>
    <property type="molecule type" value="Genomic_DNA"/>
</dbReference>
<evidence type="ECO:0000313" key="1">
    <source>
        <dbReference type="EMBL" id="SHN25286.1"/>
    </source>
</evidence>
<organism evidence="1 2">
    <name type="scientific">Cyclobacterium lianum</name>
    <dbReference type="NCBI Taxonomy" id="388280"/>
    <lineage>
        <taxon>Bacteria</taxon>
        <taxon>Pseudomonadati</taxon>
        <taxon>Bacteroidota</taxon>
        <taxon>Cytophagia</taxon>
        <taxon>Cytophagales</taxon>
        <taxon>Cyclobacteriaceae</taxon>
        <taxon>Cyclobacterium</taxon>
    </lineage>
</organism>
<keyword evidence="2" id="KW-1185">Reference proteome</keyword>
<dbReference type="AlphaFoldDB" id="A0A1M7Q4U6"/>
<proteinExistence type="predicted"/>